<reference evidence="7 8" key="1">
    <citation type="submission" date="2024-05" db="EMBL/GenBank/DDBJ databases">
        <title>Three bacterial strains, DH-69, EH-24, and ECK-19 isolated from coastal sediments.</title>
        <authorList>
            <person name="Ye Y.-Q."/>
            <person name="Du Z.-J."/>
        </authorList>
    </citation>
    <scope>NUCLEOTIDE SEQUENCE [LARGE SCALE GENOMIC DNA]</scope>
    <source>
        <strain evidence="7 8">ECK-19</strain>
    </source>
</reference>
<feature type="transmembrane region" description="Helical" evidence="6">
    <location>
        <begin position="44"/>
        <end position="65"/>
    </location>
</feature>
<evidence type="ECO:0000256" key="3">
    <source>
        <dbReference type="ARBA" id="ARBA00022692"/>
    </source>
</evidence>
<name>A0ABV3Z4L4_9PROT</name>
<dbReference type="PANTHER" id="PTHR21716:SF16">
    <property type="entry name" value="BLL1467 PROTEIN"/>
    <property type="match status" value="1"/>
</dbReference>
<feature type="transmembrane region" description="Helical" evidence="6">
    <location>
        <begin position="241"/>
        <end position="266"/>
    </location>
</feature>
<feature type="transmembrane region" description="Helical" evidence="6">
    <location>
        <begin position="71"/>
        <end position="91"/>
    </location>
</feature>
<dbReference type="Proteomes" id="UP001560685">
    <property type="component" value="Unassembled WGS sequence"/>
</dbReference>
<comment type="subcellular location">
    <subcellularLocation>
        <location evidence="1">Membrane</location>
        <topology evidence="1">Multi-pass membrane protein</topology>
    </subcellularLocation>
</comment>
<feature type="transmembrane region" description="Helical" evidence="6">
    <location>
        <begin position="184"/>
        <end position="207"/>
    </location>
</feature>
<evidence type="ECO:0000256" key="6">
    <source>
        <dbReference type="SAM" id="Phobius"/>
    </source>
</evidence>
<gene>
    <name evidence="7" type="ORF">ABFZ84_07475</name>
</gene>
<keyword evidence="3 6" id="KW-0812">Transmembrane</keyword>
<sequence>MSETIGTETADYSATEKGSSSNFKLTGAFNFFRQPETLSFNDRVLIITAISTCCIAIVAACTGLWFARPVLIPICTAFVLSILLAPATEWLHKRSVPAGLRAGIVVVVAFTLFIYGLYVVIQPGTVWVEKLPTVMEQARDKLAGVEDAVSKVQNVSEQVNDLAKLGDDKGPEKVTVQGPEIGDLLFASARTFIVQILFTAVLTYFFLASRIDIRRKLILLRGDIKGMRQTARMLRAIEQKVGAYMFTMLIINIGLGIATGLAMWAIGMPSPYIWGGLAAILNFIPYLGPILLTALLAISGLVYFDTWIEILTVPAIFIAFNFIESNFVTPTLIGVRLTISPLAIILNISFWTWMWGPAGAVISIPIFVIFKTVCDHSDFLRPVGLLIGEADTFRPVKRGLRRLQHAN</sequence>
<feature type="transmembrane region" description="Helical" evidence="6">
    <location>
        <begin position="343"/>
        <end position="370"/>
    </location>
</feature>
<keyword evidence="4 6" id="KW-1133">Transmembrane helix</keyword>
<evidence type="ECO:0000256" key="2">
    <source>
        <dbReference type="ARBA" id="ARBA00009773"/>
    </source>
</evidence>
<dbReference type="RefSeq" id="WP_369313345.1">
    <property type="nucleotide sequence ID" value="NZ_JBEHZE010000001.1"/>
</dbReference>
<evidence type="ECO:0000313" key="8">
    <source>
        <dbReference type="Proteomes" id="UP001560685"/>
    </source>
</evidence>
<accession>A0ABV3Z4L4</accession>
<dbReference type="InterPro" id="IPR002549">
    <property type="entry name" value="AI-2E-like"/>
</dbReference>
<dbReference type="EMBL" id="JBEHZE010000001">
    <property type="protein sequence ID" value="MEX6633388.1"/>
    <property type="molecule type" value="Genomic_DNA"/>
</dbReference>
<feature type="transmembrane region" description="Helical" evidence="6">
    <location>
        <begin position="272"/>
        <end position="295"/>
    </location>
</feature>
<comment type="similarity">
    <text evidence="2">Belongs to the autoinducer-2 exporter (AI-2E) (TC 2.A.86) family.</text>
</comment>
<feature type="transmembrane region" description="Helical" evidence="6">
    <location>
        <begin position="302"/>
        <end position="323"/>
    </location>
</feature>
<keyword evidence="8" id="KW-1185">Reference proteome</keyword>
<protein>
    <submittedName>
        <fullName evidence="7">AI-2E family transporter</fullName>
    </submittedName>
</protein>
<dbReference type="Pfam" id="PF01594">
    <property type="entry name" value="AI-2E_transport"/>
    <property type="match status" value="1"/>
</dbReference>
<proteinExistence type="inferred from homology"/>
<evidence type="ECO:0000313" key="7">
    <source>
        <dbReference type="EMBL" id="MEX6633388.1"/>
    </source>
</evidence>
<organism evidence="7 8">
    <name type="scientific">Hyphococcus lacteus</name>
    <dbReference type="NCBI Taxonomy" id="3143536"/>
    <lineage>
        <taxon>Bacteria</taxon>
        <taxon>Pseudomonadati</taxon>
        <taxon>Pseudomonadota</taxon>
        <taxon>Alphaproteobacteria</taxon>
        <taxon>Parvularculales</taxon>
        <taxon>Parvularculaceae</taxon>
        <taxon>Hyphococcus</taxon>
    </lineage>
</organism>
<dbReference type="PANTHER" id="PTHR21716">
    <property type="entry name" value="TRANSMEMBRANE PROTEIN"/>
    <property type="match status" value="1"/>
</dbReference>
<comment type="caution">
    <text evidence="7">The sequence shown here is derived from an EMBL/GenBank/DDBJ whole genome shotgun (WGS) entry which is preliminary data.</text>
</comment>
<keyword evidence="5 6" id="KW-0472">Membrane</keyword>
<evidence type="ECO:0000256" key="4">
    <source>
        <dbReference type="ARBA" id="ARBA00022989"/>
    </source>
</evidence>
<evidence type="ECO:0000256" key="1">
    <source>
        <dbReference type="ARBA" id="ARBA00004141"/>
    </source>
</evidence>
<feature type="transmembrane region" description="Helical" evidence="6">
    <location>
        <begin position="98"/>
        <end position="121"/>
    </location>
</feature>
<evidence type="ECO:0000256" key="5">
    <source>
        <dbReference type="ARBA" id="ARBA00023136"/>
    </source>
</evidence>